<feature type="transmembrane region" description="Helical" evidence="11">
    <location>
        <begin position="287"/>
        <end position="314"/>
    </location>
</feature>
<sequence>MTITASINMNKKVKSNRSFHTTIVLISFIILALSLTFFTLSITKPYMGVVISHSQNKWVVESVDTHGAAFSAGIKPGDVPLQINGQPIQALSEKYQAINTLRLVEQLQVINPSGQIISSNVNTDPQPGISYFETATWFALSAAFFVTGIYIFAKSSRNNATLILLLCGVVLSLALGSTLAAERLIPSALHFSVIAPLVGPWLLLHFFVVLPEERTPIRNDPRLLLIYVIPLIAIIAYPLIGYSNGQPLPEFRMFRLFSYGLGFLGVVGVAIYNYVRARLPRTRQQMKIVLIGSIFGLVPFIALNAIPAAVTGAIVLPSDIGLAFLSFIPLSLGYAVVAKQLLDIDIVIRRSFVYAAVTIALTVVLWGAFALVFSRGVASGAFERFLLALGLSTLAVFLLGPTKNLAENIIDKAFYEDRFDYRKTIQNLSTSLSATNDKEVASSLIVEAPVSALNLAGACLFVATENGSFEVGAARGIFSTDSSQKELLGLIVRRNVGKEFPNLGENPNPEIAFVIPLVAADKEVGVLFISGKTSRQEFSGSDFYLIQGLASVAAVSLHGILIAERDISERRRHEQAILNAKQEWESTFDSIPDLICILDANHNIIRVNRAMADKLGLSPAQTIGKKCYELMHNTEAPPINCPGLSVGKGCSPGSEMARCGSVYQINISTLNTDGKSSGRYVHIARDVTAVKNAEAEQKRLKEKAELSSRLAAVGEMAAGIAHEINNPLTGVLGYAELMLSEDLPDELREEVKVIADGSKRVAEIVKRMLTFARQTKPFKTSLSVTELIDNTLELRNYVLRTAGIDVVKKYQADLPWVVADPGQLQQVLLNLIVNAEHAIKKTGHPGVITITAEKTTDHLRVKVSDNGPGIDPELLPKLFQPFFTTKDPGEGTGLGLSISRSIILEHGGTIDIASELGHGATFTIELPLNAESENALFESTNALPQHASSHARVLVVDDEISIQRLLRQSLSDQNHYADIAGNSQQALELLRSNKYDIILMDLRMPGTSGMALYREIISQRPEFEGRVVVITGDALGDDIQTFIDRHRLKVLVKPFDQASIQGMIDRVLFPTQS</sequence>
<dbReference type="GO" id="GO:0005524">
    <property type="term" value="F:ATP binding"/>
    <property type="evidence" value="ECO:0007669"/>
    <property type="project" value="UniProtKB-KW"/>
</dbReference>
<dbReference type="SUPFAM" id="SSF47384">
    <property type="entry name" value="Homodimeric domain of signal transducing histidine kinase"/>
    <property type="match status" value="1"/>
</dbReference>
<dbReference type="InterPro" id="IPR036097">
    <property type="entry name" value="HisK_dim/P_sf"/>
</dbReference>
<dbReference type="InterPro" id="IPR000014">
    <property type="entry name" value="PAS"/>
</dbReference>
<dbReference type="InterPro" id="IPR035965">
    <property type="entry name" value="PAS-like_dom_sf"/>
</dbReference>
<dbReference type="SMART" id="SM00387">
    <property type="entry name" value="HATPase_c"/>
    <property type="match status" value="1"/>
</dbReference>
<dbReference type="GO" id="GO:0006355">
    <property type="term" value="P:regulation of DNA-templated transcription"/>
    <property type="evidence" value="ECO:0007669"/>
    <property type="project" value="InterPro"/>
</dbReference>
<name>A0A1P8F6U0_9CHLR</name>
<dbReference type="SMART" id="SM00091">
    <property type="entry name" value="PAS"/>
    <property type="match status" value="1"/>
</dbReference>
<dbReference type="NCBIfam" id="TIGR00229">
    <property type="entry name" value="sensory_box"/>
    <property type="match status" value="1"/>
</dbReference>
<organism evidence="16 17">
    <name type="scientific">Dehalogenimonas formicexedens</name>
    <dbReference type="NCBI Taxonomy" id="1839801"/>
    <lineage>
        <taxon>Bacteria</taxon>
        <taxon>Bacillati</taxon>
        <taxon>Chloroflexota</taxon>
        <taxon>Dehalococcoidia</taxon>
        <taxon>Dehalococcoidales</taxon>
        <taxon>Dehalococcoidaceae</taxon>
        <taxon>Dehalogenimonas</taxon>
    </lineage>
</organism>
<keyword evidence="11" id="KW-1133">Transmembrane helix</keyword>
<feature type="transmembrane region" description="Helical" evidence="11">
    <location>
        <begin position="160"/>
        <end position="181"/>
    </location>
</feature>
<dbReference type="SMART" id="SM00388">
    <property type="entry name" value="HisKA"/>
    <property type="match status" value="1"/>
</dbReference>
<dbReference type="AlphaFoldDB" id="A0A1P8F6U0"/>
<keyword evidence="17" id="KW-1185">Reference proteome</keyword>
<evidence type="ECO:0000256" key="11">
    <source>
        <dbReference type="SAM" id="Phobius"/>
    </source>
</evidence>
<feature type="domain" description="Histidine kinase" evidence="13">
    <location>
        <begin position="719"/>
        <end position="930"/>
    </location>
</feature>
<feature type="domain" description="PDZ" evidence="12">
    <location>
        <begin position="47"/>
        <end position="92"/>
    </location>
</feature>
<feature type="modified residue" description="4-aspartylphosphate" evidence="9">
    <location>
        <position position="1001"/>
    </location>
</feature>
<dbReference type="InterPro" id="IPR013767">
    <property type="entry name" value="PAS_fold"/>
</dbReference>
<dbReference type="InterPro" id="IPR004358">
    <property type="entry name" value="Sig_transdc_His_kin-like_C"/>
</dbReference>
<evidence type="ECO:0000256" key="5">
    <source>
        <dbReference type="ARBA" id="ARBA00022741"/>
    </source>
</evidence>
<reference evidence="17" key="1">
    <citation type="submission" date="2016-11" db="EMBL/GenBank/DDBJ databases">
        <title>Dehalogenimonas formicexedens sp. nov., a chlorinated alkane respiring bacterium isolated from contaminated groundwater.</title>
        <authorList>
            <person name="Key T.A."/>
            <person name="Bowman K.S."/>
            <person name="Lee I."/>
            <person name="Chun J."/>
            <person name="Albuquerque L."/>
            <person name="da Costa M.S."/>
            <person name="Rainey F.A."/>
            <person name="Moe W.M."/>
        </authorList>
    </citation>
    <scope>NUCLEOTIDE SEQUENCE [LARGE SCALE GENOMIC DNA]</scope>
    <source>
        <strain evidence="17">NSZ-14</strain>
    </source>
</reference>
<protein>
    <recommendedName>
        <fullName evidence="2">histidine kinase</fullName>
        <ecNumber evidence="2">2.7.13.3</ecNumber>
    </recommendedName>
</protein>
<keyword evidence="8" id="KW-0902">Two-component regulatory system</keyword>
<dbReference type="STRING" id="1839801.Dform_00802"/>
<keyword evidence="11" id="KW-0812">Transmembrane</keyword>
<evidence type="ECO:0000259" key="15">
    <source>
        <dbReference type="PROSITE" id="PS50112"/>
    </source>
</evidence>
<dbReference type="EMBL" id="CP018258">
    <property type="protein sequence ID" value="APV44150.1"/>
    <property type="molecule type" value="Genomic_DNA"/>
</dbReference>
<dbReference type="Proteomes" id="UP000185934">
    <property type="component" value="Chromosome"/>
</dbReference>
<dbReference type="InterPro" id="IPR036034">
    <property type="entry name" value="PDZ_sf"/>
</dbReference>
<dbReference type="SUPFAM" id="SSF55781">
    <property type="entry name" value="GAF domain-like"/>
    <property type="match status" value="1"/>
</dbReference>
<dbReference type="SUPFAM" id="SSF52172">
    <property type="entry name" value="CheY-like"/>
    <property type="match status" value="1"/>
</dbReference>
<feature type="transmembrane region" description="Helical" evidence="11">
    <location>
        <begin position="256"/>
        <end position="275"/>
    </location>
</feature>
<feature type="transmembrane region" description="Helical" evidence="11">
    <location>
        <begin position="21"/>
        <end position="42"/>
    </location>
</feature>
<evidence type="ECO:0000256" key="4">
    <source>
        <dbReference type="ARBA" id="ARBA00022679"/>
    </source>
</evidence>
<dbReference type="Pfam" id="PF00072">
    <property type="entry name" value="Response_reg"/>
    <property type="match status" value="1"/>
</dbReference>
<evidence type="ECO:0000256" key="3">
    <source>
        <dbReference type="ARBA" id="ARBA00022553"/>
    </source>
</evidence>
<comment type="catalytic activity">
    <reaction evidence="1">
        <text>ATP + protein L-histidine = ADP + protein N-phospho-L-histidine.</text>
        <dbReference type="EC" id="2.7.13.3"/>
    </reaction>
</comment>
<dbReference type="InterPro" id="IPR001478">
    <property type="entry name" value="PDZ"/>
</dbReference>
<keyword evidence="10" id="KW-0175">Coiled coil</keyword>
<feature type="transmembrane region" description="Helical" evidence="11">
    <location>
        <begin position="135"/>
        <end position="153"/>
    </location>
</feature>
<dbReference type="EC" id="2.7.13.3" evidence="2"/>
<feature type="coiled-coil region" evidence="10">
    <location>
        <begin position="683"/>
        <end position="710"/>
    </location>
</feature>
<proteinExistence type="predicted"/>
<dbReference type="InterPro" id="IPR003661">
    <property type="entry name" value="HisK_dim/P_dom"/>
</dbReference>
<dbReference type="InterPro" id="IPR003594">
    <property type="entry name" value="HATPase_dom"/>
</dbReference>
<dbReference type="InterPro" id="IPR029016">
    <property type="entry name" value="GAF-like_dom_sf"/>
</dbReference>
<dbReference type="CDD" id="cd17546">
    <property type="entry name" value="REC_hyHK_CKI1_RcsC-like"/>
    <property type="match status" value="1"/>
</dbReference>
<dbReference type="CDD" id="cd00130">
    <property type="entry name" value="PAS"/>
    <property type="match status" value="1"/>
</dbReference>
<dbReference type="PROSITE" id="PS50112">
    <property type="entry name" value="PAS"/>
    <property type="match status" value="1"/>
</dbReference>
<feature type="domain" description="Response regulatory" evidence="14">
    <location>
        <begin position="952"/>
        <end position="1068"/>
    </location>
</feature>
<keyword evidence="11" id="KW-0472">Membrane</keyword>
<dbReference type="PANTHER" id="PTHR43065:SF10">
    <property type="entry name" value="PEROXIDE STRESS-ACTIVATED HISTIDINE KINASE MAK3"/>
    <property type="match status" value="1"/>
</dbReference>
<dbReference type="InterPro" id="IPR001789">
    <property type="entry name" value="Sig_transdc_resp-reg_receiver"/>
</dbReference>
<feature type="transmembrane region" description="Helical" evidence="11">
    <location>
        <begin position="320"/>
        <end position="339"/>
    </location>
</feature>
<dbReference type="Gene3D" id="1.10.287.130">
    <property type="match status" value="1"/>
</dbReference>
<dbReference type="PROSITE" id="PS50106">
    <property type="entry name" value="PDZ"/>
    <property type="match status" value="1"/>
</dbReference>
<evidence type="ECO:0000313" key="17">
    <source>
        <dbReference type="Proteomes" id="UP000185934"/>
    </source>
</evidence>
<evidence type="ECO:0000256" key="1">
    <source>
        <dbReference type="ARBA" id="ARBA00000085"/>
    </source>
</evidence>
<dbReference type="SUPFAM" id="SSF50156">
    <property type="entry name" value="PDZ domain-like"/>
    <property type="match status" value="1"/>
</dbReference>
<accession>A0A1P8F6U0</accession>
<dbReference type="KEGG" id="dfo:Dform_00802"/>
<dbReference type="PANTHER" id="PTHR43065">
    <property type="entry name" value="SENSOR HISTIDINE KINASE"/>
    <property type="match status" value="1"/>
</dbReference>
<dbReference type="GO" id="GO:0000155">
    <property type="term" value="F:phosphorelay sensor kinase activity"/>
    <property type="evidence" value="ECO:0007669"/>
    <property type="project" value="InterPro"/>
</dbReference>
<feature type="transmembrane region" description="Helical" evidence="11">
    <location>
        <begin position="223"/>
        <end position="244"/>
    </location>
</feature>
<dbReference type="Gene3D" id="3.40.50.2300">
    <property type="match status" value="1"/>
</dbReference>
<dbReference type="InterPro" id="IPR011006">
    <property type="entry name" value="CheY-like_superfamily"/>
</dbReference>
<evidence type="ECO:0000256" key="10">
    <source>
        <dbReference type="SAM" id="Coils"/>
    </source>
</evidence>
<evidence type="ECO:0000313" key="16">
    <source>
        <dbReference type="EMBL" id="APV44150.1"/>
    </source>
</evidence>
<evidence type="ECO:0000256" key="7">
    <source>
        <dbReference type="ARBA" id="ARBA00022840"/>
    </source>
</evidence>
<dbReference type="PRINTS" id="PR00344">
    <property type="entry name" value="BCTRLSENSOR"/>
</dbReference>
<keyword evidence="4" id="KW-0808">Transferase</keyword>
<dbReference type="Gene3D" id="3.30.450.40">
    <property type="match status" value="1"/>
</dbReference>
<dbReference type="Pfam" id="PF00512">
    <property type="entry name" value="HisKA"/>
    <property type="match status" value="1"/>
</dbReference>
<feature type="transmembrane region" description="Helical" evidence="11">
    <location>
        <begin position="187"/>
        <end position="211"/>
    </location>
</feature>
<dbReference type="SUPFAM" id="SSF55874">
    <property type="entry name" value="ATPase domain of HSP90 chaperone/DNA topoisomerase II/histidine kinase"/>
    <property type="match status" value="1"/>
</dbReference>
<evidence type="ECO:0000256" key="2">
    <source>
        <dbReference type="ARBA" id="ARBA00012438"/>
    </source>
</evidence>
<keyword evidence="5" id="KW-0547">Nucleotide-binding</keyword>
<feature type="transmembrane region" description="Helical" evidence="11">
    <location>
        <begin position="351"/>
        <end position="373"/>
    </location>
</feature>
<feature type="domain" description="PAS" evidence="15">
    <location>
        <begin position="580"/>
        <end position="632"/>
    </location>
</feature>
<dbReference type="InterPro" id="IPR036890">
    <property type="entry name" value="HATPase_C_sf"/>
</dbReference>
<dbReference type="PROSITE" id="PS50109">
    <property type="entry name" value="HIS_KIN"/>
    <property type="match status" value="1"/>
</dbReference>
<keyword evidence="7" id="KW-0067">ATP-binding</keyword>
<dbReference type="Gene3D" id="2.30.42.10">
    <property type="match status" value="1"/>
</dbReference>
<dbReference type="SUPFAM" id="SSF55785">
    <property type="entry name" value="PYP-like sensor domain (PAS domain)"/>
    <property type="match status" value="1"/>
</dbReference>
<dbReference type="PROSITE" id="PS50110">
    <property type="entry name" value="RESPONSE_REGULATORY"/>
    <property type="match status" value="1"/>
</dbReference>
<dbReference type="InterPro" id="IPR005467">
    <property type="entry name" value="His_kinase_dom"/>
</dbReference>
<evidence type="ECO:0000256" key="9">
    <source>
        <dbReference type="PROSITE-ProRule" id="PRU00169"/>
    </source>
</evidence>
<gene>
    <name evidence="16" type="ORF">Dform_00802</name>
</gene>
<keyword evidence="3 9" id="KW-0597">Phosphoprotein</keyword>
<evidence type="ECO:0000259" key="12">
    <source>
        <dbReference type="PROSITE" id="PS50106"/>
    </source>
</evidence>
<dbReference type="CDD" id="cd00082">
    <property type="entry name" value="HisKA"/>
    <property type="match status" value="1"/>
</dbReference>
<dbReference type="Gene3D" id="3.30.565.10">
    <property type="entry name" value="Histidine kinase-like ATPase, C-terminal domain"/>
    <property type="match status" value="1"/>
</dbReference>
<evidence type="ECO:0000256" key="6">
    <source>
        <dbReference type="ARBA" id="ARBA00022777"/>
    </source>
</evidence>
<evidence type="ECO:0000256" key="8">
    <source>
        <dbReference type="ARBA" id="ARBA00023012"/>
    </source>
</evidence>
<dbReference type="SMART" id="SM00448">
    <property type="entry name" value="REC"/>
    <property type="match status" value="1"/>
</dbReference>
<dbReference type="Gene3D" id="3.30.450.20">
    <property type="entry name" value="PAS domain"/>
    <property type="match status" value="1"/>
</dbReference>
<evidence type="ECO:0000259" key="13">
    <source>
        <dbReference type="PROSITE" id="PS50109"/>
    </source>
</evidence>
<keyword evidence="6" id="KW-0418">Kinase</keyword>
<dbReference type="Pfam" id="PF02518">
    <property type="entry name" value="HATPase_c"/>
    <property type="match status" value="1"/>
</dbReference>
<evidence type="ECO:0000259" key="14">
    <source>
        <dbReference type="PROSITE" id="PS50110"/>
    </source>
</evidence>
<dbReference type="Pfam" id="PF00989">
    <property type="entry name" value="PAS"/>
    <property type="match status" value="1"/>
</dbReference>